<organism evidence="4 5">
    <name type="scientific">Dimargaris verticillata</name>
    <dbReference type="NCBI Taxonomy" id="2761393"/>
    <lineage>
        <taxon>Eukaryota</taxon>
        <taxon>Fungi</taxon>
        <taxon>Fungi incertae sedis</taxon>
        <taxon>Zoopagomycota</taxon>
        <taxon>Kickxellomycotina</taxon>
        <taxon>Dimargaritomycetes</taxon>
        <taxon>Dimargaritales</taxon>
        <taxon>Dimargaritaceae</taxon>
        <taxon>Dimargaris</taxon>
    </lineage>
</organism>
<evidence type="ECO:0000256" key="2">
    <source>
        <dbReference type="RuleBase" id="RU003876"/>
    </source>
</evidence>
<dbReference type="SUPFAM" id="SSF143113">
    <property type="entry name" value="NAP-like"/>
    <property type="match status" value="1"/>
</dbReference>
<dbReference type="Pfam" id="PF00956">
    <property type="entry name" value="NAP"/>
    <property type="match status" value="1"/>
</dbReference>
<feature type="compositionally biased region" description="Basic and acidic residues" evidence="3">
    <location>
        <begin position="140"/>
        <end position="151"/>
    </location>
</feature>
<dbReference type="GO" id="GO:0006334">
    <property type="term" value="P:nucleosome assembly"/>
    <property type="evidence" value="ECO:0007669"/>
    <property type="project" value="InterPro"/>
</dbReference>
<dbReference type="InterPro" id="IPR037231">
    <property type="entry name" value="NAP-like_sf"/>
</dbReference>
<dbReference type="Gene3D" id="1.20.5.1500">
    <property type="match status" value="1"/>
</dbReference>
<dbReference type="OrthoDB" id="27325at2759"/>
<evidence type="ECO:0000313" key="5">
    <source>
        <dbReference type="Proteomes" id="UP001151582"/>
    </source>
</evidence>
<accession>A0A9W8AZK7</accession>
<protein>
    <submittedName>
        <fullName evidence="4">Histone chaperone</fullName>
    </submittedName>
</protein>
<sequence>MAQPGSQGVDIKSTDKKDEVVAPTPHNTPIVTAPVQNLTQASKMASGSFAPNAQLVNDLQGRLGSLIGGSSGYVESLPAEVQRRLNGLKGLQAKHAKLETKFHMEIFELEKKFLALYRPLYEKRSQIVTGQAEPTAEEVEAGKKAEDKDGAEASTPATKVDDDHEPLTGIPEFWLTCMKNHPQLDEMIT</sequence>
<keyword evidence="5" id="KW-1185">Reference proteome</keyword>
<name>A0A9W8AZK7_9FUNG</name>
<evidence type="ECO:0000256" key="3">
    <source>
        <dbReference type="SAM" id="MobiDB-lite"/>
    </source>
</evidence>
<feature type="non-terminal residue" evidence="4">
    <location>
        <position position="1"/>
    </location>
</feature>
<dbReference type="InterPro" id="IPR002164">
    <property type="entry name" value="NAP_family"/>
</dbReference>
<dbReference type="FunFam" id="1.20.5.1500:FF:000001">
    <property type="entry name" value="Nucleosome assembly protein 1-like 1"/>
    <property type="match status" value="1"/>
</dbReference>
<dbReference type="AlphaFoldDB" id="A0A9W8AZK7"/>
<feature type="region of interest" description="Disordered" evidence="3">
    <location>
        <begin position="130"/>
        <end position="166"/>
    </location>
</feature>
<comment type="similarity">
    <text evidence="1 2">Belongs to the nucleosome assembly protein (NAP) family.</text>
</comment>
<gene>
    <name evidence="4" type="primary">NAP1_2</name>
    <name evidence="4" type="ORF">H4R34_005947</name>
</gene>
<feature type="region of interest" description="Disordered" evidence="3">
    <location>
        <begin position="1"/>
        <end position="31"/>
    </location>
</feature>
<reference evidence="4" key="1">
    <citation type="submission" date="2022-07" db="EMBL/GenBank/DDBJ databases">
        <title>Phylogenomic reconstructions and comparative analyses of Kickxellomycotina fungi.</title>
        <authorList>
            <person name="Reynolds N.K."/>
            <person name="Stajich J.E."/>
            <person name="Barry K."/>
            <person name="Grigoriev I.V."/>
            <person name="Crous P."/>
            <person name="Smith M.E."/>
        </authorList>
    </citation>
    <scope>NUCLEOTIDE SEQUENCE</scope>
    <source>
        <strain evidence="4">RSA 567</strain>
    </source>
</reference>
<proteinExistence type="inferred from homology"/>
<dbReference type="PANTHER" id="PTHR11875">
    <property type="entry name" value="TESTIS-SPECIFIC Y-ENCODED PROTEIN"/>
    <property type="match status" value="1"/>
</dbReference>
<evidence type="ECO:0000313" key="4">
    <source>
        <dbReference type="EMBL" id="KAJ1970806.1"/>
    </source>
</evidence>
<comment type="caution">
    <text evidence="4">The sequence shown here is derived from an EMBL/GenBank/DDBJ whole genome shotgun (WGS) entry which is preliminary data.</text>
</comment>
<dbReference type="Proteomes" id="UP001151582">
    <property type="component" value="Unassembled WGS sequence"/>
</dbReference>
<dbReference type="GO" id="GO:0005634">
    <property type="term" value="C:nucleus"/>
    <property type="evidence" value="ECO:0007669"/>
    <property type="project" value="InterPro"/>
</dbReference>
<dbReference type="EMBL" id="JANBQB010001617">
    <property type="protein sequence ID" value="KAJ1970806.1"/>
    <property type="molecule type" value="Genomic_DNA"/>
</dbReference>
<evidence type="ECO:0000256" key="1">
    <source>
        <dbReference type="ARBA" id="ARBA00009947"/>
    </source>
</evidence>